<organism evidence="2 3">
    <name type="scientific">Candidatus Fimimorpha faecalis</name>
    <dbReference type="NCBI Taxonomy" id="2840824"/>
    <lineage>
        <taxon>Bacteria</taxon>
        <taxon>Bacillati</taxon>
        <taxon>Bacillota</taxon>
        <taxon>Clostridia</taxon>
        <taxon>Eubacteriales</taxon>
        <taxon>Candidatus Fimimorpha</taxon>
    </lineage>
</organism>
<feature type="coiled-coil region" evidence="1">
    <location>
        <begin position="95"/>
        <end position="122"/>
    </location>
</feature>
<dbReference type="InterPro" id="IPR011990">
    <property type="entry name" value="TPR-like_helical_dom_sf"/>
</dbReference>
<dbReference type="EMBL" id="DVHN01000067">
    <property type="protein sequence ID" value="HIR88489.1"/>
    <property type="molecule type" value="Genomic_DNA"/>
</dbReference>
<protein>
    <submittedName>
        <fullName evidence="2">Uncharacterized protein</fullName>
    </submittedName>
</protein>
<name>A0A9D1EDV6_9FIRM</name>
<sequence length="624" mass="75542">MEKKQEKENIYARDLRHLIDYRREENDERLWNIAQSIIPTSSIDRITRGYHAEDKIVMDRVLRRVGIDPAEIEMIIFKRDAERFAKRMEIYKTYNQKQYGKLEQLLQEYEKETAEMHRIHQQFVKKMRVWMMIQQNKNMNQIIPILKEAISYTVPNLGKVPFEKISFAPEEMELLILLASCYRRRNELTRAKMLLKEIFHYARRRKMSENLRSSYVPFACLELSKVCEAELQYEDARYYALIGIKILYGTAKVSYLVALQEQYLKIEQFIAERQKLSAWRKTRIEQIKEERQVLLELYQESDLDPYRLYPTDGYQSCYIFNELLIFYRDFWKLSRRDFHKGICTTVAYLSIERGTSDPKKTFNDWMKRIGWPQTYYIIQLHGGNTDHIRMYFRIEHYIRRQQYEKAEVLFNQLEEIFEEKHLKDICPENKQYFLWIHTILEREIRGMSLEENESRLKEALHLTIPEYENVDFSSYPLRRKEMRLLNSLAAGYASQEKYKECIKIWTKLEKNYLGKWICQGAQYDEKNLIEINNMSRIGSNGDYQLSNQKAYEIVRRLLEEGTVERMLRCCYNVAWNKEQELVKQNENVKKNDLYQKKLMQAEVLARMLDDAFYVEFLRIYRQQS</sequence>
<proteinExistence type="predicted"/>
<dbReference type="Gene3D" id="1.25.40.10">
    <property type="entry name" value="Tetratricopeptide repeat domain"/>
    <property type="match status" value="2"/>
</dbReference>
<evidence type="ECO:0000313" key="2">
    <source>
        <dbReference type="EMBL" id="HIR88489.1"/>
    </source>
</evidence>
<evidence type="ECO:0000313" key="3">
    <source>
        <dbReference type="Proteomes" id="UP000824201"/>
    </source>
</evidence>
<comment type="caution">
    <text evidence="2">The sequence shown here is derived from an EMBL/GenBank/DDBJ whole genome shotgun (WGS) entry which is preliminary data.</text>
</comment>
<gene>
    <name evidence="2" type="ORF">IAC96_06010</name>
</gene>
<accession>A0A9D1EDV6</accession>
<dbReference type="Proteomes" id="UP000824201">
    <property type="component" value="Unassembled WGS sequence"/>
</dbReference>
<reference evidence="2" key="2">
    <citation type="journal article" date="2021" name="PeerJ">
        <title>Extensive microbial diversity within the chicken gut microbiome revealed by metagenomics and culture.</title>
        <authorList>
            <person name="Gilroy R."/>
            <person name="Ravi A."/>
            <person name="Getino M."/>
            <person name="Pursley I."/>
            <person name="Horton D.L."/>
            <person name="Alikhan N.F."/>
            <person name="Baker D."/>
            <person name="Gharbi K."/>
            <person name="Hall N."/>
            <person name="Watson M."/>
            <person name="Adriaenssens E.M."/>
            <person name="Foster-Nyarko E."/>
            <person name="Jarju S."/>
            <person name="Secka A."/>
            <person name="Antonio M."/>
            <person name="Oren A."/>
            <person name="Chaudhuri R.R."/>
            <person name="La Ragione R."/>
            <person name="Hildebrand F."/>
            <person name="Pallen M.J."/>
        </authorList>
    </citation>
    <scope>NUCLEOTIDE SEQUENCE</scope>
    <source>
        <strain evidence="2">ChiW13-3771</strain>
    </source>
</reference>
<keyword evidence="1" id="KW-0175">Coiled coil</keyword>
<evidence type="ECO:0000256" key="1">
    <source>
        <dbReference type="SAM" id="Coils"/>
    </source>
</evidence>
<reference evidence="2" key="1">
    <citation type="submission" date="2020-10" db="EMBL/GenBank/DDBJ databases">
        <authorList>
            <person name="Gilroy R."/>
        </authorList>
    </citation>
    <scope>NUCLEOTIDE SEQUENCE</scope>
    <source>
        <strain evidence="2">ChiW13-3771</strain>
    </source>
</reference>
<dbReference type="AlphaFoldDB" id="A0A9D1EDV6"/>